<protein>
    <submittedName>
        <fullName evidence="1">Uncharacterized protein</fullName>
    </submittedName>
</protein>
<keyword evidence="2" id="KW-1185">Reference proteome</keyword>
<dbReference type="Proteomes" id="UP000324632">
    <property type="component" value="Chromosome 3"/>
</dbReference>
<reference evidence="1 2" key="1">
    <citation type="journal article" date="2019" name="Mol. Ecol. Resour.">
        <title>Chromosome-level genome assembly of Triplophysa tibetana, a fish adapted to the harsh high-altitude environment of the Tibetan Plateau.</title>
        <authorList>
            <person name="Yang X."/>
            <person name="Liu H."/>
            <person name="Ma Z."/>
            <person name="Zou Y."/>
            <person name="Zou M."/>
            <person name="Mao Y."/>
            <person name="Li X."/>
            <person name="Wang H."/>
            <person name="Chen T."/>
            <person name="Wang W."/>
            <person name="Yang R."/>
        </authorList>
    </citation>
    <scope>NUCLEOTIDE SEQUENCE [LARGE SCALE GENOMIC DNA]</scope>
    <source>
        <strain evidence="1">TTIB1903HZAU</strain>
        <tissue evidence="1">Muscle</tissue>
    </source>
</reference>
<sequence>MKGEGEKDREWSSARGLYNSVHLSAHFFNRGLTEIQITGSFHAHEILIVTGAFVWADWSGVVEKAPFFGGKK</sequence>
<organism evidence="1 2">
    <name type="scientific">Triplophysa tibetana</name>
    <dbReference type="NCBI Taxonomy" id="1572043"/>
    <lineage>
        <taxon>Eukaryota</taxon>
        <taxon>Metazoa</taxon>
        <taxon>Chordata</taxon>
        <taxon>Craniata</taxon>
        <taxon>Vertebrata</taxon>
        <taxon>Euteleostomi</taxon>
        <taxon>Actinopterygii</taxon>
        <taxon>Neopterygii</taxon>
        <taxon>Teleostei</taxon>
        <taxon>Ostariophysi</taxon>
        <taxon>Cypriniformes</taxon>
        <taxon>Nemacheilidae</taxon>
        <taxon>Triplophysa</taxon>
    </lineage>
</organism>
<evidence type="ECO:0000313" key="1">
    <source>
        <dbReference type="EMBL" id="KAA0723319.1"/>
    </source>
</evidence>
<gene>
    <name evidence="1" type="ORF">E1301_Tti005438</name>
</gene>
<evidence type="ECO:0000313" key="2">
    <source>
        <dbReference type="Proteomes" id="UP000324632"/>
    </source>
</evidence>
<comment type="caution">
    <text evidence="1">The sequence shown here is derived from an EMBL/GenBank/DDBJ whole genome shotgun (WGS) entry which is preliminary data.</text>
</comment>
<name>A0A5A9PQN1_9TELE</name>
<accession>A0A5A9PQN1</accession>
<dbReference type="EMBL" id="SOYY01000003">
    <property type="protein sequence ID" value="KAA0723319.1"/>
    <property type="molecule type" value="Genomic_DNA"/>
</dbReference>
<proteinExistence type="predicted"/>
<dbReference type="AlphaFoldDB" id="A0A5A9PQN1"/>